<evidence type="ECO:0000313" key="1">
    <source>
        <dbReference type="EMBL" id="MFC7750194.1"/>
    </source>
</evidence>
<evidence type="ECO:0000313" key="2">
    <source>
        <dbReference type="Proteomes" id="UP001596528"/>
    </source>
</evidence>
<organism evidence="1 2">
    <name type="scientific">Paenibacillus thermoaerophilus</name>
    <dbReference type="NCBI Taxonomy" id="1215385"/>
    <lineage>
        <taxon>Bacteria</taxon>
        <taxon>Bacillati</taxon>
        <taxon>Bacillota</taxon>
        <taxon>Bacilli</taxon>
        <taxon>Bacillales</taxon>
        <taxon>Paenibacillaceae</taxon>
        <taxon>Paenibacillus</taxon>
    </lineage>
</organism>
<name>A0ABW2V204_9BACL</name>
<comment type="caution">
    <text evidence="1">The sequence shown here is derived from an EMBL/GenBank/DDBJ whole genome shotgun (WGS) entry which is preliminary data.</text>
</comment>
<protein>
    <submittedName>
        <fullName evidence="1">BREX-3 system P-loop-containing protein BrxF</fullName>
    </submittedName>
</protein>
<dbReference type="NCBIfam" id="NF033453">
    <property type="entry name" value="BREX_3_BrxF"/>
    <property type="match status" value="1"/>
</dbReference>
<reference evidence="2" key="1">
    <citation type="journal article" date="2019" name="Int. J. Syst. Evol. Microbiol.">
        <title>The Global Catalogue of Microorganisms (GCM) 10K type strain sequencing project: providing services to taxonomists for standard genome sequencing and annotation.</title>
        <authorList>
            <consortium name="The Broad Institute Genomics Platform"/>
            <consortium name="The Broad Institute Genome Sequencing Center for Infectious Disease"/>
            <person name="Wu L."/>
            <person name="Ma J."/>
        </authorList>
    </citation>
    <scope>NUCLEOTIDE SEQUENCE [LARGE SCALE GENOMIC DNA]</scope>
    <source>
        <strain evidence="2">JCM 18657</strain>
    </source>
</reference>
<dbReference type="InterPro" id="IPR048067">
    <property type="entry name" value="BREX_3_BrxF"/>
</dbReference>
<proteinExistence type="predicted"/>
<gene>
    <name evidence="1" type="primary">brxF</name>
    <name evidence="1" type="ORF">ACFQWB_09670</name>
</gene>
<dbReference type="Proteomes" id="UP001596528">
    <property type="component" value="Unassembled WGS sequence"/>
</dbReference>
<dbReference type="EMBL" id="JBHTGQ010000020">
    <property type="protein sequence ID" value="MFC7750194.1"/>
    <property type="molecule type" value="Genomic_DNA"/>
</dbReference>
<accession>A0ABW2V204</accession>
<sequence length="152" mass="17569">MSNIQELIALAVEASRSKRNKMLFVVVSRNSQEELQGAIERMEIPTLNVGLLLSEQLRVLPPERRPFEVGRILRSLIVRENKDVIFLDHIEYLFDTELKQNPVRLFENLSGNKTLVIHWPGTLENGALIYATPEHPEYYQSDNSYSSYIIEI</sequence>
<dbReference type="RefSeq" id="WP_138789729.1">
    <property type="nucleotide sequence ID" value="NZ_JBHTGQ010000020.1"/>
</dbReference>
<keyword evidence="2" id="KW-1185">Reference proteome</keyword>